<dbReference type="Proteomes" id="UP000008144">
    <property type="component" value="Chromosome 1"/>
</dbReference>
<dbReference type="EMBL" id="EAAA01000275">
    <property type="status" value="NOT_ANNOTATED_CDS"/>
    <property type="molecule type" value="Genomic_DNA"/>
</dbReference>
<dbReference type="GeneTree" id="ENSGT00940000159339"/>
<dbReference type="HOGENOM" id="CLU_017594_1_0_1"/>
<accession>F6PH94</accession>
<organism evidence="2 3">
    <name type="scientific">Ciona intestinalis</name>
    <name type="common">Transparent sea squirt</name>
    <name type="synonym">Ascidia intestinalis</name>
    <dbReference type="NCBI Taxonomy" id="7719"/>
    <lineage>
        <taxon>Eukaryota</taxon>
        <taxon>Metazoa</taxon>
        <taxon>Chordata</taxon>
        <taxon>Tunicata</taxon>
        <taxon>Ascidiacea</taxon>
        <taxon>Phlebobranchia</taxon>
        <taxon>Cionidae</taxon>
        <taxon>Ciona</taxon>
    </lineage>
</organism>
<evidence type="ECO:0000256" key="1">
    <source>
        <dbReference type="SAM" id="SignalP"/>
    </source>
</evidence>
<dbReference type="STRING" id="7719.ENSCINP00000001408"/>
<reference evidence="2" key="4">
    <citation type="submission" date="2025-09" db="UniProtKB">
        <authorList>
            <consortium name="Ensembl"/>
        </authorList>
    </citation>
    <scope>IDENTIFICATION</scope>
</reference>
<feature type="signal peptide" evidence="1">
    <location>
        <begin position="1"/>
        <end position="18"/>
    </location>
</feature>
<evidence type="ECO:0000313" key="2">
    <source>
        <dbReference type="Ensembl" id="ENSCINP00000001408.3"/>
    </source>
</evidence>
<dbReference type="OMA" id="ICHATNS"/>
<name>F6PH94_CIOIN</name>
<dbReference type="InterPro" id="IPR017850">
    <property type="entry name" value="Alkaline_phosphatase_core_sf"/>
</dbReference>
<dbReference type="Gene3D" id="3.40.720.10">
    <property type="entry name" value="Alkaline Phosphatase, subunit A"/>
    <property type="match status" value="1"/>
</dbReference>
<sequence>MLVLRSLVVFLSVQSLAATRNKLLLISFDGFSPVFAERVDTQAFSYLNTNGVRAKFVKTAFPTLTTPSHVTIATGLYSESHGVVHNLKFNRSHSGTNETFYTTLTENDWWDNGAEPIWITAVKQGLRSGGYRFPGSYATYDGFRATKSILDKEEEFSEDEWRMRVDGVMSWFVKDQMDVVALYFEYPDLTCHELGMDSEVVTKQTIPLINRTILYLLDKVKQNGLIDNLNIIITSDHGFENVDQSVTEEDVISLSRYVDESLISFRLV</sequence>
<dbReference type="CDD" id="cd16018">
    <property type="entry name" value="Enpp"/>
    <property type="match status" value="1"/>
</dbReference>
<dbReference type="SUPFAM" id="SSF53649">
    <property type="entry name" value="Alkaline phosphatase-like"/>
    <property type="match status" value="1"/>
</dbReference>
<dbReference type="PANTHER" id="PTHR10151:SF126">
    <property type="entry name" value="ECTONUCLEOTIDE PYROPHOSPHATASE_PHOSPHODIESTERASE FAMILY MEMBER 7-LIKE"/>
    <property type="match status" value="1"/>
</dbReference>
<reference evidence="2" key="2">
    <citation type="journal article" date="2008" name="Genome Biol.">
        <title>Improved genome assembly and evidence-based global gene model set for the chordate Ciona intestinalis: new insight into intron and operon populations.</title>
        <authorList>
            <person name="Satou Y."/>
            <person name="Mineta K."/>
            <person name="Ogasawara M."/>
            <person name="Sasakura Y."/>
            <person name="Shoguchi E."/>
            <person name="Ueno K."/>
            <person name="Yamada L."/>
            <person name="Matsumoto J."/>
            <person name="Wasserscheid J."/>
            <person name="Dewar K."/>
            <person name="Wiley G.B."/>
            <person name="Macmil S.L."/>
            <person name="Roe B.A."/>
            <person name="Zeller R.W."/>
            <person name="Hastings K.E."/>
            <person name="Lemaire P."/>
            <person name="Lindquist E."/>
            <person name="Endo T."/>
            <person name="Hotta K."/>
            <person name="Inaba K."/>
        </authorList>
    </citation>
    <scope>NUCLEOTIDE SEQUENCE [LARGE SCALE GENOMIC DNA]</scope>
    <source>
        <strain evidence="2">wild type</strain>
    </source>
</reference>
<reference evidence="3" key="1">
    <citation type="journal article" date="2002" name="Science">
        <title>The draft genome of Ciona intestinalis: insights into chordate and vertebrate origins.</title>
        <authorList>
            <person name="Dehal P."/>
            <person name="Satou Y."/>
            <person name="Campbell R.K."/>
            <person name="Chapman J."/>
            <person name="Degnan B."/>
            <person name="De Tomaso A."/>
            <person name="Davidson B."/>
            <person name="Di Gregorio A."/>
            <person name="Gelpke M."/>
            <person name="Goodstein D.M."/>
            <person name="Harafuji N."/>
            <person name="Hastings K.E."/>
            <person name="Ho I."/>
            <person name="Hotta K."/>
            <person name="Huang W."/>
            <person name="Kawashima T."/>
            <person name="Lemaire P."/>
            <person name="Martinez D."/>
            <person name="Meinertzhagen I.A."/>
            <person name="Necula S."/>
            <person name="Nonaka M."/>
            <person name="Putnam N."/>
            <person name="Rash S."/>
            <person name="Saiga H."/>
            <person name="Satake M."/>
            <person name="Terry A."/>
            <person name="Yamada L."/>
            <person name="Wang H.G."/>
            <person name="Awazu S."/>
            <person name="Azumi K."/>
            <person name="Boore J."/>
            <person name="Branno M."/>
            <person name="Chin-Bow S."/>
            <person name="DeSantis R."/>
            <person name="Doyle S."/>
            <person name="Francino P."/>
            <person name="Keys D.N."/>
            <person name="Haga S."/>
            <person name="Hayashi H."/>
            <person name="Hino K."/>
            <person name="Imai K.S."/>
            <person name="Inaba K."/>
            <person name="Kano S."/>
            <person name="Kobayashi K."/>
            <person name="Kobayashi M."/>
            <person name="Lee B.I."/>
            <person name="Makabe K.W."/>
            <person name="Manohar C."/>
            <person name="Matassi G."/>
            <person name="Medina M."/>
            <person name="Mochizuki Y."/>
            <person name="Mount S."/>
            <person name="Morishita T."/>
            <person name="Miura S."/>
            <person name="Nakayama A."/>
            <person name="Nishizaka S."/>
            <person name="Nomoto H."/>
            <person name="Ohta F."/>
            <person name="Oishi K."/>
            <person name="Rigoutsos I."/>
            <person name="Sano M."/>
            <person name="Sasaki A."/>
            <person name="Sasakura Y."/>
            <person name="Shoguchi E."/>
            <person name="Shin-i T."/>
            <person name="Spagnuolo A."/>
            <person name="Stainier D."/>
            <person name="Suzuki M.M."/>
            <person name="Tassy O."/>
            <person name="Takatori N."/>
            <person name="Tokuoka M."/>
            <person name="Yagi K."/>
            <person name="Yoshizaki F."/>
            <person name="Wada S."/>
            <person name="Zhang C."/>
            <person name="Hyatt P.D."/>
            <person name="Larimer F."/>
            <person name="Detter C."/>
            <person name="Doggett N."/>
            <person name="Glavina T."/>
            <person name="Hawkins T."/>
            <person name="Richardson P."/>
            <person name="Lucas S."/>
            <person name="Kohara Y."/>
            <person name="Levine M."/>
            <person name="Satoh N."/>
            <person name="Rokhsar D.S."/>
        </authorList>
    </citation>
    <scope>NUCLEOTIDE SEQUENCE [LARGE SCALE GENOMIC DNA]</scope>
</reference>
<proteinExistence type="predicted"/>
<dbReference type="InParanoid" id="F6PH94"/>
<keyword evidence="1" id="KW-0732">Signal</keyword>
<evidence type="ECO:0000313" key="3">
    <source>
        <dbReference type="Proteomes" id="UP000008144"/>
    </source>
</evidence>
<reference evidence="2" key="3">
    <citation type="submission" date="2025-08" db="UniProtKB">
        <authorList>
            <consortium name="Ensembl"/>
        </authorList>
    </citation>
    <scope>IDENTIFICATION</scope>
</reference>
<dbReference type="PANTHER" id="PTHR10151">
    <property type="entry name" value="ECTONUCLEOTIDE PYROPHOSPHATASE/PHOSPHODIESTERASE"/>
    <property type="match status" value="1"/>
</dbReference>
<dbReference type="AlphaFoldDB" id="F6PH94"/>
<dbReference type="Ensembl" id="ENSCINT00000001408.3">
    <property type="protein sequence ID" value="ENSCINP00000001408.3"/>
    <property type="gene ID" value="ENSCING00000000774.3"/>
</dbReference>
<dbReference type="InterPro" id="IPR002591">
    <property type="entry name" value="Phosphodiest/P_Trfase"/>
</dbReference>
<dbReference type="Pfam" id="PF01663">
    <property type="entry name" value="Phosphodiest"/>
    <property type="match status" value="1"/>
</dbReference>
<keyword evidence="3" id="KW-1185">Reference proteome</keyword>
<protein>
    <submittedName>
        <fullName evidence="2">Uncharacterized protein</fullName>
    </submittedName>
</protein>
<dbReference type="GO" id="GO:0008081">
    <property type="term" value="F:phosphoric diester hydrolase activity"/>
    <property type="evidence" value="ECO:0000318"/>
    <property type="project" value="GO_Central"/>
</dbReference>
<feature type="chain" id="PRO_5003338999" evidence="1">
    <location>
        <begin position="19"/>
        <end position="268"/>
    </location>
</feature>